<protein>
    <recommendedName>
        <fullName evidence="1">BRCT domain-containing protein</fullName>
    </recommendedName>
</protein>
<dbReference type="GeneID" id="25916674"/>
<feature type="non-terminal residue" evidence="2">
    <location>
        <position position="80"/>
    </location>
</feature>
<dbReference type="PROSITE" id="PS50172">
    <property type="entry name" value="BRCT"/>
    <property type="match status" value="1"/>
</dbReference>
<accession>A0A0L0F3W3</accession>
<dbReference type="InterPro" id="IPR036420">
    <property type="entry name" value="BRCT_dom_sf"/>
</dbReference>
<feature type="domain" description="BRCT" evidence="1">
    <location>
        <begin position="52"/>
        <end position="78"/>
    </location>
</feature>
<dbReference type="AlphaFoldDB" id="A0A0L0F3W3"/>
<dbReference type="OrthoDB" id="427711at2759"/>
<evidence type="ECO:0000313" key="3">
    <source>
        <dbReference type="Proteomes" id="UP000054560"/>
    </source>
</evidence>
<keyword evidence="3" id="KW-1185">Reference proteome</keyword>
<dbReference type="InterPro" id="IPR001357">
    <property type="entry name" value="BRCT_dom"/>
</dbReference>
<dbReference type="RefSeq" id="XP_014145196.1">
    <property type="nucleotide sequence ID" value="XM_014289721.1"/>
</dbReference>
<reference evidence="2 3" key="1">
    <citation type="submission" date="2011-02" db="EMBL/GenBank/DDBJ databases">
        <title>The Genome Sequence of Sphaeroforma arctica JP610.</title>
        <authorList>
            <consortium name="The Broad Institute Genome Sequencing Platform"/>
            <person name="Russ C."/>
            <person name="Cuomo C."/>
            <person name="Young S.K."/>
            <person name="Zeng Q."/>
            <person name="Gargeya S."/>
            <person name="Alvarado L."/>
            <person name="Berlin A."/>
            <person name="Chapman S.B."/>
            <person name="Chen Z."/>
            <person name="Freedman E."/>
            <person name="Gellesch M."/>
            <person name="Goldberg J."/>
            <person name="Griggs A."/>
            <person name="Gujja S."/>
            <person name="Heilman E."/>
            <person name="Heiman D."/>
            <person name="Howarth C."/>
            <person name="Mehta T."/>
            <person name="Neiman D."/>
            <person name="Pearson M."/>
            <person name="Roberts A."/>
            <person name="Saif S."/>
            <person name="Shea T."/>
            <person name="Shenoy N."/>
            <person name="Sisk P."/>
            <person name="Stolte C."/>
            <person name="Sykes S."/>
            <person name="White J."/>
            <person name="Yandava C."/>
            <person name="Burger G."/>
            <person name="Gray M.W."/>
            <person name="Holland P.W.H."/>
            <person name="King N."/>
            <person name="Lang F.B.F."/>
            <person name="Roger A.J."/>
            <person name="Ruiz-Trillo I."/>
            <person name="Haas B."/>
            <person name="Nusbaum C."/>
            <person name="Birren B."/>
        </authorList>
    </citation>
    <scope>NUCLEOTIDE SEQUENCE [LARGE SCALE GENOMIC DNA]</scope>
    <source>
        <strain evidence="2 3">JP610</strain>
    </source>
</reference>
<sequence>MPFTLHIPLGPSSLTMRPGWYFWGMLQPMAAVGTGMPVAAPKSPVLNARQCKIHVVTPEWVWESVNDLQLLDEERFNPSQ</sequence>
<dbReference type="Proteomes" id="UP000054560">
    <property type="component" value="Unassembled WGS sequence"/>
</dbReference>
<name>A0A0L0F3W3_9EUKA</name>
<evidence type="ECO:0000259" key="1">
    <source>
        <dbReference type="PROSITE" id="PS50172"/>
    </source>
</evidence>
<proteinExistence type="predicted"/>
<gene>
    <name evidence="2" type="ORF">SARC_16170</name>
</gene>
<dbReference type="EMBL" id="KQ249100">
    <property type="protein sequence ID" value="KNC71294.1"/>
    <property type="molecule type" value="Genomic_DNA"/>
</dbReference>
<dbReference type="SUPFAM" id="SSF52113">
    <property type="entry name" value="BRCT domain"/>
    <property type="match status" value="1"/>
</dbReference>
<dbReference type="Gene3D" id="3.40.50.10190">
    <property type="entry name" value="BRCT domain"/>
    <property type="match status" value="1"/>
</dbReference>
<organism evidence="2 3">
    <name type="scientific">Sphaeroforma arctica JP610</name>
    <dbReference type="NCBI Taxonomy" id="667725"/>
    <lineage>
        <taxon>Eukaryota</taxon>
        <taxon>Ichthyosporea</taxon>
        <taxon>Ichthyophonida</taxon>
        <taxon>Sphaeroforma</taxon>
    </lineage>
</organism>
<evidence type="ECO:0000313" key="2">
    <source>
        <dbReference type="EMBL" id="KNC71294.1"/>
    </source>
</evidence>